<name>A0A9X1Z569_9GAMM</name>
<keyword evidence="3" id="KW-1185">Reference proteome</keyword>
<keyword evidence="1" id="KW-0472">Membrane</keyword>
<feature type="transmembrane region" description="Helical" evidence="1">
    <location>
        <begin position="76"/>
        <end position="94"/>
    </location>
</feature>
<protein>
    <submittedName>
        <fullName evidence="2">Uncharacterized protein</fullName>
    </submittedName>
</protein>
<evidence type="ECO:0000313" key="3">
    <source>
        <dbReference type="Proteomes" id="UP001139408"/>
    </source>
</evidence>
<proteinExistence type="predicted"/>
<gene>
    <name evidence="2" type="ORF">L2749_01300</name>
</gene>
<feature type="transmembrane region" description="Helical" evidence="1">
    <location>
        <begin position="100"/>
        <end position="123"/>
    </location>
</feature>
<reference evidence="2" key="1">
    <citation type="submission" date="2022-01" db="EMBL/GenBank/DDBJ databases">
        <title>Whole genome-based taxonomy of the Shewanellaceae.</title>
        <authorList>
            <person name="Martin-Rodriguez A.J."/>
        </authorList>
    </citation>
    <scope>NUCLEOTIDE SEQUENCE</scope>
    <source>
        <strain evidence="2">DSM 23803</strain>
    </source>
</reference>
<evidence type="ECO:0000313" key="2">
    <source>
        <dbReference type="EMBL" id="MCL1103904.1"/>
    </source>
</evidence>
<accession>A0A9X1Z569</accession>
<dbReference type="RefSeq" id="WP_188923684.1">
    <property type="nucleotide sequence ID" value="NZ_BMQI01000002.1"/>
</dbReference>
<comment type="caution">
    <text evidence="2">The sequence shown here is derived from an EMBL/GenBank/DDBJ whole genome shotgun (WGS) entry which is preliminary data.</text>
</comment>
<evidence type="ECO:0000256" key="1">
    <source>
        <dbReference type="SAM" id="Phobius"/>
    </source>
</evidence>
<feature type="transmembrane region" description="Helical" evidence="1">
    <location>
        <begin position="12"/>
        <end position="29"/>
    </location>
</feature>
<feature type="transmembrane region" description="Helical" evidence="1">
    <location>
        <begin position="49"/>
        <end position="69"/>
    </location>
</feature>
<keyword evidence="1" id="KW-1133">Transmembrane helix</keyword>
<dbReference type="Proteomes" id="UP001139408">
    <property type="component" value="Unassembled WGS sequence"/>
</dbReference>
<dbReference type="EMBL" id="JAKILJ010000002">
    <property type="protein sequence ID" value="MCL1103904.1"/>
    <property type="molecule type" value="Genomic_DNA"/>
</dbReference>
<keyword evidence="1" id="KW-0812">Transmembrane</keyword>
<dbReference type="AlphaFoldDB" id="A0A9X1Z569"/>
<sequence>MAEFFKRTQTLALLIAGIGTSLGGLYTIAPQWALAQLNQLPYIVSDTIFIQHWGFLVLMMGCSFLIAIFRNDWIIPVFWVALIEKLFFVSLVISHSSEPFINGFWLSMAMDSVICLYIAGYLLSARQSKTKTRQ</sequence>
<organism evidence="2 3">
    <name type="scientific">Shewanella algicola</name>
    <dbReference type="NCBI Taxonomy" id="640633"/>
    <lineage>
        <taxon>Bacteria</taxon>
        <taxon>Pseudomonadati</taxon>
        <taxon>Pseudomonadota</taxon>
        <taxon>Gammaproteobacteria</taxon>
        <taxon>Alteromonadales</taxon>
        <taxon>Shewanellaceae</taxon>
        <taxon>Shewanella</taxon>
    </lineage>
</organism>